<dbReference type="RefSeq" id="WP_196292303.1">
    <property type="nucleotide sequence ID" value="NZ_JADQDM010000002.1"/>
</dbReference>
<dbReference type="Pfam" id="PF18962">
    <property type="entry name" value="Por_Secre_tail"/>
    <property type="match status" value="1"/>
</dbReference>
<protein>
    <submittedName>
        <fullName evidence="3">T9SS type A sorting domain-containing protein</fullName>
    </submittedName>
</protein>
<name>A0ABS0I1R8_9BACT</name>
<dbReference type="EMBL" id="JADQDM010000002">
    <property type="protein sequence ID" value="MBF9220875.1"/>
    <property type="molecule type" value="Genomic_DNA"/>
</dbReference>
<dbReference type="InterPro" id="IPR026444">
    <property type="entry name" value="Secre_tail"/>
</dbReference>
<gene>
    <name evidence="3" type="ORF">I2H31_07150</name>
</gene>
<organism evidence="3 4">
    <name type="scientific">Hymenobacter ruricola</name>
    <dbReference type="NCBI Taxonomy" id="2791023"/>
    <lineage>
        <taxon>Bacteria</taxon>
        <taxon>Pseudomonadati</taxon>
        <taxon>Bacteroidota</taxon>
        <taxon>Cytophagia</taxon>
        <taxon>Cytophagales</taxon>
        <taxon>Hymenobacteraceae</taxon>
        <taxon>Hymenobacter</taxon>
    </lineage>
</organism>
<feature type="domain" description="Secretion system C-terminal sorting" evidence="2">
    <location>
        <begin position="203"/>
        <end position="276"/>
    </location>
</feature>
<reference evidence="3 4" key="1">
    <citation type="submission" date="2020-11" db="EMBL/GenBank/DDBJ databases">
        <authorList>
            <person name="Kim M.K."/>
        </authorList>
    </citation>
    <scope>NUCLEOTIDE SEQUENCE [LARGE SCALE GENOMIC DNA]</scope>
    <source>
        <strain evidence="3 4">BT662</strain>
    </source>
</reference>
<dbReference type="NCBIfam" id="TIGR04183">
    <property type="entry name" value="Por_Secre_tail"/>
    <property type="match status" value="1"/>
</dbReference>
<keyword evidence="1" id="KW-0732">Signal</keyword>
<feature type="signal peptide" evidence="1">
    <location>
        <begin position="1"/>
        <end position="18"/>
    </location>
</feature>
<sequence>MKKLLFLLAFTGGLTAQAQVVTVSVGTSGSALSPFNSTQANSVYEAIYKQTQLNQAGNIVRLAFEKNSGAYQSPLTRTVVYMKHTTAAVFTAGPLDTTGYQRVWAGAFTNSGTTGYQEVVLTTPFAYNNTDNLSLLVLRNGGSTGTTLWNYNFMGTNIARRNTSGTAIANTPALSASDALLNLRLTFGVASAARTAATLLADVYPNPASTACRVQLPNGLPASYRLTDMLGRTVRATARLAPAADGIATLPLADLPAGSYLLHLTQGAATSVQRLVRE</sequence>
<evidence type="ECO:0000256" key="1">
    <source>
        <dbReference type="SAM" id="SignalP"/>
    </source>
</evidence>
<evidence type="ECO:0000313" key="3">
    <source>
        <dbReference type="EMBL" id="MBF9220875.1"/>
    </source>
</evidence>
<keyword evidence="4" id="KW-1185">Reference proteome</keyword>
<proteinExistence type="predicted"/>
<feature type="chain" id="PRO_5047328262" evidence="1">
    <location>
        <begin position="19"/>
        <end position="278"/>
    </location>
</feature>
<accession>A0ABS0I1R8</accession>
<evidence type="ECO:0000313" key="4">
    <source>
        <dbReference type="Proteomes" id="UP000618931"/>
    </source>
</evidence>
<evidence type="ECO:0000259" key="2">
    <source>
        <dbReference type="Pfam" id="PF18962"/>
    </source>
</evidence>
<dbReference type="Proteomes" id="UP000618931">
    <property type="component" value="Unassembled WGS sequence"/>
</dbReference>
<comment type="caution">
    <text evidence="3">The sequence shown here is derived from an EMBL/GenBank/DDBJ whole genome shotgun (WGS) entry which is preliminary data.</text>
</comment>